<dbReference type="eggNOG" id="COG0394">
    <property type="taxonomic scope" value="Bacteria"/>
</dbReference>
<reference evidence="3 4" key="1">
    <citation type="submission" date="2008-06" db="EMBL/GenBank/DDBJ databases">
        <title>Complete sequence of Chloroherpeton thalassium ATCC 35110.</title>
        <authorList>
            <consortium name="US DOE Joint Genome Institute"/>
            <person name="Lucas S."/>
            <person name="Copeland A."/>
            <person name="Lapidus A."/>
            <person name="Glavina del Rio T."/>
            <person name="Dalin E."/>
            <person name="Tice H."/>
            <person name="Bruce D."/>
            <person name="Goodwin L."/>
            <person name="Pitluck S."/>
            <person name="Schmutz J."/>
            <person name="Larimer F."/>
            <person name="Land M."/>
            <person name="Hauser L."/>
            <person name="Kyrpides N."/>
            <person name="Mikhailova N."/>
            <person name="Liu Z."/>
            <person name="Li T."/>
            <person name="Zhao F."/>
            <person name="Overmann J."/>
            <person name="Bryant D.A."/>
            <person name="Richardson P."/>
        </authorList>
    </citation>
    <scope>NUCLEOTIDE SEQUENCE [LARGE SCALE GENOMIC DNA]</scope>
    <source>
        <strain evidence="4">ATCC 35110 / GB-78</strain>
    </source>
</reference>
<name>B3QU08_CHLT3</name>
<dbReference type="SUPFAM" id="SSF52788">
    <property type="entry name" value="Phosphotyrosine protein phosphatases I"/>
    <property type="match status" value="1"/>
</dbReference>
<dbReference type="PANTHER" id="PTHR43428:SF1">
    <property type="entry name" value="ARSENATE REDUCTASE"/>
    <property type="match status" value="1"/>
</dbReference>
<organism evidence="3 4">
    <name type="scientific">Chloroherpeton thalassium (strain ATCC 35110 / GB-78)</name>
    <dbReference type="NCBI Taxonomy" id="517418"/>
    <lineage>
        <taxon>Bacteria</taxon>
        <taxon>Pseudomonadati</taxon>
        <taxon>Chlorobiota</taxon>
        <taxon>Chlorobiia</taxon>
        <taxon>Chlorobiales</taxon>
        <taxon>Chloroherpetonaceae</taxon>
        <taxon>Chloroherpeton</taxon>
    </lineage>
</organism>
<evidence type="ECO:0000313" key="3">
    <source>
        <dbReference type="EMBL" id="ACF12806.1"/>
    </source>
</evidence>
<dbReference type="CDD" id="cd16345">
    <property type="entry name" value="LMWP_ArsC"/>
    <property type="match status" value="1"/>
</dbReference>
<proteinExistence type="predicted"/>
<dbReference type="OrthoDB" id="9799096at2"/>
<dbReference type="KEGG" id="cts:Ctha_0335"/>
<feature type="domain" description="Phosphotyrosine protein phosphatase I" evidence="2">
    <location>
        <begin position="20"/>
        <end position="148"/>
    </location>
</feature>
<keyword evidence="1" id="KW-0059">Arsenical resistance</keyword>
<evidence type="ECO:0000259" key="2">
    <source>
        <dbReference type="SMART" id="SM00226"/>
    </source>
</evidence>
<dbReference type="InterPro" id="IPR036196">
    <property type="entry name" value="Ptyr_pPase_sf"/>
</dbReference>
<evidence type="ECO:0000256" key="1">
    <source>
        <dbReference type="ARBA" id="ARBA00022849"/>
    </source>
</evidence>
<protein>
    <submittedName>
        <fullName evidence="3">Protein tyrosine phosphatase</fullName>
    </submittedName>
</protein>
<dbReference type="PANTHER" id="PTHR43428">
    <property type="entry name" value="ARSENATE REDUCTASE"/>
    <property type="match status" value="1"/>
</dbReference>
<dbReference type="SMART" id="SM00226">
    <property type="entry name" value="LMWPc"/>
    <property type="match status" value="1"/>
</dbReference>
<evidence type="ECO:0000313" key="4">
    <source>
        <dbReference type="Proteomes" id="UP000001208"/>
    </source>
</evidence>
<keyword evidence="4" id="KW-1185">Reference proteome</keyword>
<accession>B3QU08</accession>
<dbReference type="STRING" id="517418.Ctha_0335"/>
<dbReference type="Proteomes" id="UP000001208">
    <property type="component" value="Chromosome"/>
</dbReference>
<dbReference type="AlphaFoldDB" id="B3QU08"/>
<dbReference type="GO" id="GO:0046685">
    <property type="term" value="P:response to arsenic-containing substance"/>
    <property type="evidence" value="ECO:0007669"/>
    <property type="project" value="UniProtKB-KW"/>
</dbReference>
<dbReference type="HOGENOM" id="CLU_071415_3_0_10"/>
<gene>
    <name evidence="3" type="ordered locus">Ctha_0335</name>
</gene>
<dbReference type="Pfam" id="PF01451">
    <property type="entry name" value="LMWPc"/>
    <property type="match status" value="1"/>
</dbReference>
<sequence>MSFPEIVVQRRVRLLTENRRSILFICTANSIRSQIAEAIVNAKSDQLIAYSAGIRPVGFVDGRVVDVMAEIGISMDSHESKGLDEFKDKQVDISITMCGTAYAQCPYWLYDSSLSGHWGFKDVSRKGKSAFRHLRDQIQVHIQKFLVEYSPELTDEEVKALLRKHML</sequence>
<dbReference type="InterPro" id="IPR023485">
    <property type="entry name" value="Ptyr_pPase"/>
</dbReference>
<dbReference type="EMBL" id="CP001100">
    <property type="protein sequence ID" value="ACF12806.1"/>
    <property type="molecule type" value="Genomic_DNA"/>
</dbReference>
<dbReference type="Gene3D" id="3.40.50.2300">
    <property type="match status" value="1"/>
</dbReference>